<dbReference type="RefSeq" id="WP_063473666.1">
    <property type="nucleotide sequence ID" value="NZ_CP030762.1"/>
</dbReference>
<gene>
    <name evidence="1" type="ORF">DLJ82_7460</name>
</gene>
<dbReference type="EMBL" id="CP030762">
    <property type="protein sequence ID" value="AXA43705.1"/>
    <property type="molecule type" value="Genomic_DNA"/>
</dbReference>
<protein>
    <submittedName>
        <fullName evidence="1">Uncharacterized protein</fullName>
    </submittedName>
</protein>
<keyword evidence="1" id="KW-0614">Plasmid</keyword>
<reference evidence="1 2" key="1">
    <citation type="submission" date="2018-07" db="EMBL/GenBank/DDBJ databases">
        <title>Rhizobium leguminosarum strain:ATCC 14479 Genome sequencing and assembly.</title>
        <authorList>
            <person name="Chakraborty R."/>
        </authorList>
    </citation>
    <scope>NUCLEOTIDE SEQUENCE [LARGE SCALE GENOMIC DNA]</scope>
    <source>
        <strain evidence="1 2">ATCC 14479</strain>
        <plasmid evidence="2">Plasmid unnamed2</plasmid>
    </source>
</reference>
<geneLocation type="plasmid" evidence="1 2">
    <name>unnamed2</name>
</geneLocation>
<name>A0A2Z4YTI6_RHILE</name>
<sequence length="280" mass="30611">MLNFDPSWRFSNPGPAPASLSRAFYEFIEKIASQGDAWDVVESFKEAFGGSGNSSSLSWAWSDLDSAMRRAEQNAPLFIEAFYNACVERGNAGLAVPDVSLINRTLAQHNAGYQIQPPNLVATNPLAPPIPVPDVTPSLDVQARTLIEEALGESDRLLSEGKSRQAVSEILWLLESVSTVFRGTGTSDGTVQGKYFNKIIGELKGSNRGTAQEQILEWMTKLHGYLSSPTGGGVRHGIDLKAGIAIQQNEARLYCNLIRSYITYLIEEHERLQKTGHASV</sequence>
<organism evidence="1 2">
    <name type="scientific">Rhizobium leguminosarum</name>
    <dbReference type="NCBI Taxonomy" id="384"/>
    <lineage>
        <taxon>Bacteria</taxon>
        <taxon>Pseudomonadati</taxon>
        <taxon>Pseudomonadota</taxon>
        <taxon>Alphaproteobacteria</taxon>
        <taxon>Hyphomicrobiales</taxon>
        <taxon>Rhizobiaceae</taxon>
        <taxon>Rhizobium/Agrobacterium group</taxon>
        <taxon>Rhizobium</taxon>
    </lineage>
</organism>
<proteinExistence type="predicted"/>
<dbReference type="AlphaFoldDB" id="A0A2Z4YTI6"/>
<dbReference type="Proteomes" id="UP000251166">
    <property type="component" value="Plasmid unnamed2"/>
</dbReference>
<evidence type="ECO:0000313" key="2">
    <source>
        <dbReference type="Proteomes" id="UP000251166"/>
    </source>
</evidence>
<evidence type="ECO:0000313" key="1">
    <source>
        <dbReference type="EMBL" id="AXA43705.1"/>
    </source>
</evidence>
<accession>A0A2Z4YTI6</accession>